<comment type="cofactor">
    <cofactor evidence="10">
        <name>Zn(2+)</name>
        <dbReference type="ChEBI" id="CHEBI:29105"/>
    </cofactor>
    <text evidence="10">Binds 1 zinc ion per subunit.</text>
</comment>
<proteinExistence type="inferred from homology"/>
<comment type="subcellular location">
    <subcellularLocation>
        <location evidence="10">Cytoplasm</location>
    </subcellularLocation>
</comment>
<dbReference type="GO" id="GO:0019843">
    <property type="term" value="F:rRNA binding"/>
    <property type="evidence" value="ECO:0007669"/>
    <property type="project" value="UniProtKB-KW"/>
</dbReference>
<dbReference type="PROSITE" id="PS51721">
    <property type="entry name" value="G_CP"/>
    <property type="match status" value="1"/>
</dbReference>
<dbReference type="GO" id="GO:0046872">
    <property type="term" value="F:metal ion binding"/>
    <property type="evidence" value="ECO:0007669"/>
    <property type="project" value="UniProtKB-KW"/>
</dbReference>
<evidence type="ECO:0000256" key="10">
    <source>
        <dbReference type="HAMAP-Rule" id="MF_01820"/>
    </source>
</evidence>
<evidence type="ECO:0000256" key="3">
    <source>
        <dbReference type="ARBA" id="ARBA00022723"/>
    </source>
</evidence>
<accession>A0A3S1D1W3</accession>
<dbReference type="InterPro" id="IPR031944">
    <property type="entry name" value="RsgA_N"/>
</dbReference>
<comment type="caution">
    <text evidence="11">The sequence shown here is derived from an EMBL/GenBank/DDBJ whole genome shotgun (WGS) entry which is preliminary data.</text>
</comment>
<keyword evidence="2 10" id="KW-0690">Ribosome biogenesis</keyword>
<evidence type="ECO:0000256" key="2">
    <source>
        <dbReference type="ARBA" id="ARBA00022517"/>
    </source>
</evidence>
<dbReference type="GO" id="GO:0005737">
    <property type="term" value="C:cytoplasm"/>
    <property type="evidence" value="ECO:0007669"/>
    <property type="project" value="UniProtKB-SubCell"/>
</dbReference>
<keyword evidence="8 10" id="KW-0694">RNA-binding</keyword>
<feature type="binding site" evidence="10">
    <location>
        <position position="274"/>
    </location>
    <ligand>
        <name>Zn(2+)</name>
        <dbReference type="ChEBI" id="CHEBI:29105"/>
    </ligand>
</feature>
<sequence length="311" mass="34231">MQATVYKSTGSWYVVKTATGETFQARMKGIFKKNEDITSTNPIAVGDFVEIEPDDSDASAKNAMITGIGERRNYIVRSSPHGKNKKHIVAANLDQAVLVCTIKDPRTSLGFIDRFLVTAAAYHIPVILVFNKKDLYRDKEMEKYEEVAALYSSIGYRVMLVSASTGEGVEEVKEALKDKTTLMSGHSGVGKSSLINDLLPGLDLKTTAVSGWSGKGLHTTTFAEMYDLPDGGQLIDTPGVREFGIVDIPKTELSHYFLEMQPYISECQFNNCLHLNEPGCAVKAAVEAGDIDVDRYVSYAAMLDTIQEEQY</sequence>
<dbReference type="Proteomes" id="UP000281028">
    <property type="component" value="Unassembled WGS sequence"/>
</dbReference>
<evidence type="ECO:0000256" key="4">
    <source>
        <dbReference type="ARBA" id="ARBA00022730"/>
    </source>
</evidence>
<dbReference type="SUPFAM" id="SSF50249">
    <property type="entry name" value="Nucleic acid-binding proteins"/>
    <property type="match status" value="1"/>
</dbReference>
<evidence type="ECO:0000313" key="11">
    <source>
        <dbReference type="EMBL" id="NSL89080.1"/>
    </source>
</evidence>
<evidence type="ECO:0000256" key="6">
    <source>
        <dbReference type="ARBA" id="ARBA00022801"/>
    </source>
</evidence>
<keyword evidence="12" id="KW-1185">Reference proteome</keyword>
<dbReference type="GO" id="GO:0005525">
    <property type="term" value="F:GTP binding"/>
    <property type="evidence" value="ECO:0007669"/>
    <property type="project" value="UniProtKB-UniRule"/>
</dbReference>
<dbReference type="EMBL" id="RIAR02000001">
    <property type="protein sequence ID" value="NSL89080.1"/>
    <property type="molecule type" value="Genomic_DNA"/>
</dbReference>
<dbReference type="InterPro" id="IPR010914">
    <property type="entry name" value="RsgA_GTPase_dom"/>
</dbReference>
<name>A0A3S1D1W3_9BACT</name>
<evidence type="ECO:0000256" key="7">
    <source>
        <dbReference type="ARBA" id="ARBA00022833"/>
    </source>
</evidence>
<comment type="similarity">
    <text evidence="10">Belongs to the TRAFAC class YlqF/YawG GTPase family. RsgA subfamily.</text>
</comment>
<evidence type="ECO:0000256" key="9">
    <source>
        <dbReference type="ARBA" id="ARBA00023134"/>
    </source>
</evidence>
<organism evidence="11 12">
    <name type="scientific">Chitinophaga solisilvae</name>
    <dbReference type="NCBI Taxonomy" id="1233460"/>
    <lineage>
        <taxon>Bacteria</taxon>
        <taxon>Pseudomonadati</taxon>
        <taxon>Bacteroidota</taxon>
        <taxon>Chitinophagia</taxon>
        <taxon>Chitinophagales</taxon>
        <taxon>Chitinophagaceae</taxon>
        <taxon>Chitinophaga</taxon>
    </lineage>
</organism>
<dbReference type="InterPro" id="IPR004881">
    <property type="entry name" value="Ribosome_biogen_GTPase_RsgA"/>
</dbReference>
<dbReference type="OrthoDB" id="9809485at2"/>
<protein>
    <recommendedName>
        <fullName evidence="10">Small ribosomal subunit biogenesis GTPase RsgA</fullName>
        <ecNumber evidence="10">3.6.1.-</ecNumber>
    </recommendedName>
</protein>
<dbReference type="Gene3D" id="1.10.40.50">
    <property type="entry name" value="Probable gtpase engc, domain 3"/>
    <property type="match status" value="1"/>
</dbReference>
<dbReference type="GO" id="GO:0042274">
    <property type="term" value="P:ribosomal small subunit biogenesis"/>
    <property type="evidence" value="ECO:0007669"/>
    <property type="project" value="UniProtKB-UniRule"/>
</dbReference>
<dbReference type="CDD" id="cd04466">
    <property type="entry name" value="S1_YloQ_GTPase"/>
    <property type="match status" value="1"/>
</dbReference>
<feature type="binding site" evidence="10">
    <location>
        <position position="272"/>
    </location>
    <ligand>
        <name>Zn(2+)</name>
        <dbReference type="ChEBI" id="CHEBI:29105"/>
    </ligand>
</feature>
<evidence type="ECO:0000313" key="12">
    <source>
        <dbReference type="Proteomes" id="UP000281028"/>
    </source>
</evidence>
<dbReference type="Gene3D" id="2.40.50.140">
    <property type="entry name" value="Nucleic acid-binding proteins"/>
    <property type="match status" value="1"/>
</dbReference>
<feature type="binding site" evidence="10">
    <location>
        <begin position="131"/>
        <end position="134"/>
    </location>
    <ligand>
        <name>GTP</name>
        <dbReference type="ChEBI" id="CHEBI:37565"/>
    </ligand>
</feature>
<dbReference type="PROSITE" id="PS50936">
    <property type="entry name" value="ENGC_GTPASE"/>
    <property type="match status" value="1"/>
</dbReference>
<keyword evidence="6 10" id="KW-0378">Hydrolase</keyword>
<dbReference type="Pfam" id="PF03193">
    <property type="entry name" value="RsgA_GTPase"/>
    <property type="match status" value="1"/>
</dbReference>
<dbReference type="InterPro" id="IPR030378">
    <property type="entry name" value="G_CP_dom"/>
</dbReference>
<comment type="subunit">
    <text evidence="10">Monomer. Associates with 30S ribosomal subunit, binds 16S rRNA.</text>
</comment>
<comment type="function">
    <text evidence="10">One of several proteins that assist in the late maturation steps of the functional core of the 30S ribosomal subunit. Helps release RbfA from mature subunits. May play a role in the assembly of ribosomal proteins into the subunit. Circularly permuted GTPase that catalyzes slow GTP hydrolysis, GTPase activity is stimulated by the 30S ribosomal subunit.</text>
</comment>
<keyword evidence="9 10" id="KW-0342">GTP-binding</keyword>
<gene>
    <name evidence="10 11" type="primary">rsgA</name>
    <name evidence="11" type="ORF">ECE50_019715</name>
</gene>
<feature type="binding site" evidence="10">
    <location>
        <begin position="185"/>
        <end position="193"/>
    </location>
    <ligand>
        <name>GTP</name>
        <dbReference type="ChEBI" id="CHEBI:37565"/>
    </ligand>
</feature>
<keyword evidence="7 10" id="KW-0862">Zinc</keyword>
<keyword evidence="5 10" id="KW-0547">Nucleotide-binding</keyword>
<dbReference type="CDD" id="cd01854">
    <property type="entry name" value="YjeQ_EngC"/>
    <property type="match status" value="1"/>
</dbReference>
<evidence type="ECO:0000256" key="8">
    <source>
        <dbReference type="ARBA" id="ARBA00022884"/>
    </source>
</evidence>
<dbReference type="Gene3D" id="3.40.50.300">
    <property type="entry name" value="P-loop containing nucleotide triphosphate hydrolases"/>
    <property type="match status" value="1"/>
</dbReference>
<evidence type="ECO:0000256" key="5">
    <source>
        <dbReference type="ARBA" id="ARBA00022741"/>
    </source>
</evidence>
<dbReference type="AlphaFoldDB" id="A0A3S1D1W3"/>
<keyword evidence="3 10" id="KW-0479">Metal-binding</keyword>
<dbReference type="NCBIfam" id="TIGR00157">
    <property type="entry name" value="ribosome small subunit-dependent GTPase A"/>
    <property type="match status" value="1"/>
</dbReference>
<dbReference type="Pfam" id="PF16745">
    <property type="entry name" value="RsgA_N"/>
    <property type="match status" value="1"/>
</dbReference>
<keyword evidence="1 10" id="KW-0963">Cytoplasm</keyword>
<feature type="binding site" evidence="10">
    <location>
        <position position="267"/>
    </location>
    <ligand>
        <name>Zn(2+)</name>
        <dbReference type="ChEBI" id="CHEBI:29105"/>
    </ligand>
</feature>
<dbReference type="PANTHER" id="PTHR32120">
    <property type="entry name" value="SMALL RIBOSOMAL SUBUNIT BIOGENESIS GTPASE RSGA"/>
    <property type="match status" value="1"/>
</dbReference>
<evidence type="ECO:0000256" key="1">
    <source>
        <dbReference type="ARBA" id="ARBA00022490"/>
    </source>
</evidence>
<dbReference type="PANTHER" id="PTHR32120:SF11">
    <property type="entry name" value="SMALL RIBOSOMAL SUBUNIT BIOGENESIS GTPASE RSGA 1, MITOCHONDRIAL-RELATED"/>
    <property type="match status" value="1"/>
</dbReference>
<dbReference type="HAMAP" id="MF_01820">
    <property type="entry name" value="GTPase_RsgA"/>
    <property type="match status" value="1"/>
</dbReference>
<feature type="binding site" evidence="10">
    <location>
        <position position="280"/>
    </location>
    <ligand>
        <name>Zn(2+)</name>
        <dbReference type="ChEBI" id="CHEBI:29105"/>
    </ligand>
</feature>
<dbReference type="GO" id="GO:0003924">
    <property type="term" value="F:GTPase activity"/>
    <property type="evidence" value="ECO:0007669"/>
    <property type="project" value="UniProtKB-UniRule"/>
</dbReference>
<dbReference type="EC" id="3.6.1.-" evidence="10"/>
<reference evidence="11" key="1">
    <citation type="submission" date="2020-05" db="EMBL/GenBank/DDBJ databases">
        <title>Chitinophaga laudate sp. nov., isolated from a tropical peat swamp.</title>
        <authorList>
            <person name="Goh C.B.S."/>
            <person name="Lee M.S."/>
            <person name="Parimannan S."/>
            <person name="Pasbakhsh P."/>
            <person name="Yule C.M."/>
            <person name="Rajandas H."/>
            <person name="Loke S."/>
            <person name="Croft L."/>
            <person name="Tan J.B.L."/>
        </authorList>
    </citation>
    <scope>NUCLEOTIDE SEQUENCE</scope>
    <source>
        <strain evidence="11">Mgbs1</strain>
    </source>
</reference>
<dbReference type="SUPFAM" id="SSF52540">
    <property type="entry name" value="P-loop containing nucleoside triphosphate hydrolases"/>
    <property type="match status" value="1"/>
</dbReference>
<dbReference type="InterPro" id="IPR027417">
    <property type="entry name" value="P-loop_NTPase"/>
</dbReference>
<dbReference type="InterPro" id="IPR012340">
    <property type="entry name" value="NA-bd_OB-fold"/>
</dbReference>
<keyword evidence="4 10" id="KW-0699">rRNA-binding</keyword>